<gene>
    <name evidence="1" type="ORF">R5R35_009026</name>
</gene>
<reference evidence="1 2" key="1">
    <citation type="submission" date="2024-03" db="EMBL/GenBank/DDBJ databases">
        <title>The genome assembly and annotation of the cricket Gryllus longicercus Weissman &amp; Gray.</title>
        <authorList>
            <person name="Szrajer S."/>
            <person name="Gray D."/>
            <person name="Ylla G."/>
        </authorList>
    </citation>
    <scope>NUCLEOTIDE SEQUENCE [LARGE SCALE GENOMIC DNA]</scope>
    <source>
        <strain evidence="1">DAG 2021-001</strain>
        <tissue evidence="1">Whole body minus gut</tissue>
    </source>
</reference>
<organism evidence="1 2">
    <name type="scientific">Gryllus longicercus</name>
    <dbReference type="NCBI Taxonomy" id="2509291"/>
    <lineage>
        <taxon>Eukaryota</taxon>
        <taxon>Metazoa</taxon>
        <taxon>Ecdysozoa</taxon>
        <taxon>Arthropoda</taxon>
        <taxon>Hexapoda</taxon>
        <taxon>Insecta</taxon>
        <taxon>Pterygota</taxon>
        <taxon>Neoptera</taxon>
        <taxon>Polyneoptera</taxon>
        <taxon>Orthoptera</taxon>
        <taxon>Ensifera</taxon>
        <taxon>Gryllidea</taxon>
        <taxon>Grylloidea</taxon>
        <taxon>Gryllidae</taxon>
        <taxon>Gryllinae</taxon>
        <taxon>Gryllus</taxon>
    </lineage>
</organism>
<dbReference type="EMBL" id="JAZDUA010000035">
    <property type="protein sequence ID" value="KAK7871657.1"/>
    <property type="molecule type" value="Genomic_DNA"/>
</dbReference>
<protein>
    <submittedName>
        <fullName evidence="1">Uncharacterized protein</fullName>
    </submittedName>
</protein>
<keyword evidence="2" id="KW-1185">Reference proteome</keyword>
<accession>A0AAN9W102</accession>
<dbReference type="Proteomes" id="UP001378592">
    <property type="component" value="Unassembled WGS sequence"/>
</dbReference>
<sequence length="91" mass="10249">MEGRCGVSENDKKTVVLQRKFVSASACRYAVVRNWRIVGSNPVNSASSWGYSTMDFVNFRNNLGSWCMTGAGYHPKACFRSFRNCETPLEL</sequence>
<name>A0AAN9W102_9ORTH</name>
<proteinExistence type="predicted"/>
<evidence type="ECO:0000313" key="1">
    <source>
        <dbReference type="EMBL" id="KAK7871657.1"/>
    </source>
</evidence>
<evidence type="ECO:0000313" key="2">
    <source>
        <dbReference type="Proteomes" id="UP001378592"/>
    </source>
</evidence>
<comment type="caution">
    <text evidence="1">The sequence shown here is derived from an EMBL/GenBank/DDBJ whole genome shotgun (WGS) entry which is preliminary data.</text>
</comment>
<dbReference type="AlphaFoldDB" id="A0AAN9W102"/>